<keyword evidence="1" id="KW-0175">Coiled coil</keyword>
<feature type="non-terminal residue" evidence="3">
    <location>
        <position position="1"/>
    </location>
</feature>
<protein>
    <submittedName>
        <fullName evidence="3">Uncharacterized protein</fullName>
    </submittedName>
</protein>
<feature type="compositionally biased region" description="Polar residues" evidence="2">
    <location>
        <begin position="428"/>
        <end position="443"/>
    </location>
</feature>
<name>A0ABN8RXW0_9CNID</name>
<feature type="region of interest" description="Disordered" evidence="2">
    <location>
        <begin position="359"/>
        <end position="388"/>
    </location>
</feature>
<keyword evidence="4" id="KW-1185">Reference proteome</keyword>
<feature type="coiled-coil region" evidence="1">
    <location>
        <begin position="265"/>
        <end position="352"/>
    </location>
</feature>
<feature type="non-terminal residue" evidence="3">
    <location>
        <position position="468"/>
    </location>
</feature>
<accession>A0ABN8RXW0</accession>
<evidence type="ECO:0000256" key="1">
    <source>
        <dbReference type="SAM" id="Coils"/>
    </source>
</evidence>
<dbReference type="EMBL" id="CALNXI010002186">
    <property type="protein sequence ID" value="CAH3184307.1"/>
    <property type="molecule type" value="Genomic_DNA"/>
</dbReference>
<sequence length="468" mass="52278">LENDLIEDEDACDEVKYDSKSSHVYLTQPRDDLNRYMVDKFHPPTAKSQQVPYESIDLSVYKPSSKCLGFTTSECRLLHWITTFAQRYHSLLTGNASGYKVIWKEQDNNPSASKCDKIVINLLKETASSDELLVAITVFITTGRILVQGKGHEDWSKHEFPVLLDIVNQLSSLKSFSSISSVEDKSIFTGSVHNFFENAIHFIPDDDIPSLSQGVDIANGGTSPPIFESLKITPKRLGTISSLRDTLAQLEVDFTQFRMICSGDIEQMKDKMTQQNNLLKLQKQLTADVSTELSSHLTSFQDIVSQQTTLIKKLQEENQSLQKTQAKLLATNSQLQEQHAQLLSEVNFLKEQVRMLWDHSTGTSEPAQGISRDSTTSESVQGETLEKSLTEDETLLLVNIPTENRFSPLQSSAARLTRNEPDIDRASVPTQENTVSTNHNGNEPASEDDLPPNVKIINTSDQPHPPSA</sequence>
<comment type="caution">
    <text evidence="3">The sequence shown here is derived from an EMBL/GenBank/DDBJ whole genome shotgun (WGS) entry which is preliminary data.</text>
</comment>
<evidence type="ECO:0000256" key="2">
    <source>
        <dbReference type="SAM" id="MobiDB-lite"/>
    </source>
</evidence>
<feature type="region of interest" description="Disordered" evidence="2">
    <location>
        <begin position="409"/>
        <end position="468"/>
    </location>
</feature>
<feature type="compositionally biased region" description="Polar residues" evidence="2">
    <location>
        <begin position="360"/>
        <end position="382"/>
    </location>
</feature>
<proteinExistence type="predicted"/>
<dbReference type="Proteomes" id="UP001159427">
    <property type="component" value="Unassembled WGS sequence"/>
</dbReference>
<evidence type="ECO:0000313" key="3">
    <source>
        <dbReference type="EMBL" id="CAH3184307.1"/>
    </source>
</evidence>
<evidence type="ECO:0000313" key="4">
    <source>
        <dbReference type="Proteomes" id="UP001159427"/>
    </source>
</evidence>
<organism evidence="3 4">
    <name type="scientific">Porites evermanni</name>
    <dbReference type="NCBI Taxonomy" id="104178"/>
    <lineage>
        <taxon>Eukaryota</taxon>
        <taxon>Metazoa</taxon>
        <taxon>Cnidaria</taxon>
        <taxon>Anthozoa</taxon>
        <taxon>Hexacorallia</taxon>
        <taxon>Scleractinia</taxon>
        <taxon>Fungiina</taxon>
        <taxon>Poritidae</taxon>
        <taxon>Porites</taxon>
    </lineage>
</organism>
<reference evidence="3 4" key="1">
    <citation type="submission" date="2022-05" db="EMBL/GenBank/DDBJ databases">
        <authorList>
            <consortium name="Genoscope - CEA"/>
            <person name="William W."/>
        </authorList>
    </citation>
    <scope>NUCLEOTIDE SEQUENCE [LARGE SCALE GENOMIC DNA]</scope>
</reference>
<gene>
    <name evidence="3" type="ORF">PEVE_00015363</name>
</gene>